<feature type="compositionally biased region" description="Polar residues" evidence="1">
    <location>
        <begin position="1"/>
        <end position="15"/>
    </location>
</feature>
<keyword evidence="3" id="KW-1185">Reference proteome</keyword>
<evidence type="ECO:0000256" key="1">
    <source>
        <dbReference type="SAM" id="MobiDB-lite"/>
    </source>
</evidence>
<accession>A0A8T0QT38</accession>
<feature type="compositionally biased region" description="Basic residues" evidence="1">
    <location>
        <begin position="25"/>
        <end position="34"/>
    </location>
</feature>
<feature type="region of interest" description="Disordered" evidence="1">
    <location>
        <begin position="1"/>
        <end position="99"/>
    </location>
</feature>
<evidence type="ECO:0000313" key="2">
    <source>
        <dbReference type="EMBL" id="KAG2576284.1"/>
    </source>
</evidence>
<dbReference type="AlphaFoldDB" id="A0A8T0QT38"/>
<evidence type="ECO:0000313" key="3">
    <source>
        <dbReference type="Proteomes" id="UP000823388"/>
    </source>
</evidence>
<organism evidence="2 3">
    <name type="scientific">Panicum virgatum</name>
    <name type="common">Blackwell switchgrass</name>
    <dbReference type="NCBI Taxonomy" id="38727"/>
    <lineage>
        <taxon>Eukaryota</taxon>
        <taxon>Viridiplantae</taxon>
        <taxon>Streptophyta</taxon>
        <taxon>Embryophyta</taxon>
        <taxon>Tracheophyta</taxon>
        <taxon>Spermatophyta</taxon>
        <taxon>Magnoliopsida</taxon>
        <taxon>Liliopsida</taxon>
        <taxon>Poales</taxon>
        <taxon>Poaceae</taxon>
        <taxon>PACMAD clade</taxon>
        <taxon>Panicoideae</taxon>
        <taxon>Panicodae</taxon>
        <taxon>Paniceae</taxon>
        <taxon>Panicinae</taxon>
        <taxon>Panicum</taxon>
        <taxon>Panicum sect. Hiantes</taxon>
    </lineage>
</organism>
<reference evidence="2" key="1">
    <citation type="submission" date="2020-05" db="EMBL/GenBank/DDBJ databases">
        <title>WGS assembly of Panicum virgatum.</title>
        <authorList>
            <person name="Lovell J.T."/>
            <person name="Jenkins J."/>
            <person name="Shu S."/>
            <person name="Juenger T.E."/>
            <person name="Schmutz J."/>
        </authorList>
    </citation>
    <scope>NUCLEOTIDE SEQUENCE</scope>
    <source>
        <strain evidence="2">AP13</strain>
    </source>
</reference>
<dbReference type="Proteomes" id="UP000823388">
    <property type="component" value="Chromosome 6N"/>
</dbReference>
<name>A0A8T0QT38_PANVG</name>
<comment type="caution">
    <text evidence="2">The sequence shown here is derived from an EMBL/GenBank/DDBJ whole genome shotgun (WGS) entry which is preliminary data.</text>
</comment>
<feature type="compositionally biased region" description="Pro residues" evidence="1">
    <location>
        <begin position="57"/>
        <end position="75"/>
    </location>
</feature>
<sequence length="99" mass="10699">MSSAGVAQCNNSRSAPGQRPAIAARSRRIRRRDARRGLEQIRTPRRPRRADREIAHPPDPPPDHPSCPPTVPPVAPDLGAGRHEAGRPAGGIHTEPCND</sequence>
<proteinExistence type="predicted"/>
<gene>
    <name evidence="2" type="ORF">PVAP13_6NG016043</name>
</gene>
<protein>
    <submittedName>
        <fullName evidence="2">Uncharacterized protein</fullName>
    </submittedName>
</protein>
<dbReference type="EMBL" id="CM029048">
    <property type="protein sequence ID" value="KAG2576284.1"/>
    <property type="molecule type" value="Genomic_DNA"/>
</dbReference>